<evidence type="ECO:0000259" key="1">
    <source>
        <dbReference type="PROSITE" id="PS51186"/>
    </source>
</evidence>
<name>A0A9W8YED3_9PLEO</name>
<dbReference type="Gene3D" id="3.30.460.10">
    <property type="entry name" value="Beta Polymerase, domain 2"/>
    <property type="match status" value="1"/>
</dbReference>
<dbReference type="InterPro" id="IPR043519">
    <property type="entry name" value="NT_sf"/>
</dbReference>
<evidence type="ECO:0000313" key="2">
    <source>
        <dbReference type="EMBL" id="KAJ4373060.1"/>
    </source>
</evidence>
<accession>A0A9W8YED3</accession>
<proteinExistence type="predicted"/>
<dbReference type="PROSITE" id="PS51186">
    <property type="entry name" value="GNAT"/>
    <property type="match status" value="1"/>
</dbReference>
<protein>
    <recommendedName>
        <fullName evidence="1">N-acetyltransferase domain-containing protein</fullName>
    </recommendedName>
</protein>
<dbReference type="OrthoDB" id="630895at2759"/>
<dbReference type="Proteomes" id="UP001140560">
    <property type="component" value="Unassembled WGS sequence"/>
</dbReference>
<reference evidence="2" key="1">
    <citation type="submission" date="2022-10" db="EMBL/GenBank/DDBJ databases">
        <title>Tapping the CABI collections for fungal endophytes: first genome assemblies for Collariella, Neodidymelliopsis, Ascochyta clinopodiicola, Didymella pomorum, Didymosphaeria variabile, Neocosmospora piperis and Neocucurbitaria cava.</title>
        <authorList>
            <person name="Hill R."/>
        </authorList>
    </citation>
    <scope>NUCLEOTIDE SEQUENCE</scope>
    <source>
        <strain evidence="2">IMI 356814</strain>
    </source>
</reference>
<dbReference type="InterPro" id="IPR016181">
    <property type="entry name" value="Acyl_CoA_acyltransferase"/>
</dbReference>
<dbReference type="Pfam" id="PF04229">
    <property type="entry name" value="GrpB"/>
    <property type="match status" value="1"/>
</dbReference>
<dbReference type="SUPFAM" id="SSF81301">
    <property type="entry name" value="Nucleotidyltransferase"/>
    <property type="match status" value="1"/>
</dbReference>
<dbReference type="InterPro" id="IPR007344">
    <property type="entry name" value="GrpB/CoaE"/>
</dbReference>
<keyword evidence="3" id="KW-1185">Reference proteome</keyword>
<dbReference type="AlphaFoldDB" id="A0A9W8YED3"/>
<evidence type="ECO:0000313" key="3">
    <source>
        <dbReference type="Proteomes" id="UP001140560"/>
    </source>
</evidence>
<dbReference type="EMBL" id="JAPEUY010000005">
    <property type="protein sequence ID" value="KAJ4373060.1"/>
    <property type="molecule type" value="Genomic_DNA"/>
</dbReference>
<feature type="domain" description="N-acetyltransferase" evidence="1">
    <location>
        <begin position="192"/>
        <end position="374"/>
    </location>
</feature>
<dbReference type="SUPFAM" id="SSF55729">
    <property type="entry name" value="Acyl-CoA N-acyltransferases (Nat)"/>
    <property type="match status" value="1"/>
</dbReference>
<dbReference type="Pfam" id="PF13302">
    <property type="entry name" value="Acetyltransf_3"/>
    <property type="match status" value="1"/>
</dbReference>
<dbReference type="GO" id="GO:0016747">
    <property type="term" value="F:acyltransferase activity, transferring groups other than amino-acyl groups"/>
    <property type="evidence" value="ECO:0007669"/>
    <property type="project" value="InterPro"/>
</dbReference>
<comment type="caution">
    <text evidence="2">The sequence shown here is derived from an EMBL/GenBank/DDBJ whole genome shotgun (WGS) entry which is preliminary data.</text>
</comment>
<dbReference type="Gene3D" id="3.40.630.30">
    <property type="match status" value="1"/>
</dbReference>
<gene>
    <name evidence="2" type="ORF">N0V83_003351</name>
</gene>
<organism evidence="2 3">
    <name type="scientific">Neocucurbitaria cava</name>
    <dbReference type="NCBI Taxonomy" id="798079"/>
    <lineage>
        <taxon>Eukaryota</taxon>
        <taxon>Fungi</taxon>
        <taxon>Dikarya</taxon>
        <taxon>Ascomycota</taxon>
        <taxon>Pezizomycotina</taxon>
        <taxon>Dothideomycetes</taxon>
        <taxon>Pleosporomycetidae</taxon>
        <taxon>Pleosporales</taxon>
        <taxon>Pleosporineae</taxon>
        <taxon>Cucurbitariaceae</taxon>
        <taxon>Neocucurbitaria</taxon>
    </lineage>
</organism>
<dbReference type="PANTHER" id="PTHR34822">
    <property type="entry name" value="GRPB DOMAIN PROTEIN (AFU_ORTHOLOGUE AFUA_1G01530)"/>
    <property type="match status" value="1"/>
</dbReference>
<sequence length="402" mass="45323">MSVVVEQYNSEWPQQFQSIKSELETYLKDIEYLSIEHVGSTSVPGLAAKPIIDIDIIVTRGNLQPTIDALIANGKFDYLGELGIVDRHVFKDPNQSTRHNIYVCVDGVAQTRNHLGLRDTLRRDSELRDEYARVKLDLAAKNTNIIDYLEAKSVIIQKILRASGTLTKPELAAIEKANLKGERLGAIQTPRLLLREFETKDIDSYYELESNPENARYQDWPPRTKDEARQLVLENIRNHNAVPRTVFELAVDHTGHFIGRVGAKLTPTSYDKLPGEMTLKHVTHANLCFSFLPSAQGQGFATEAMKAFIAVLTKGTRGAKDGGKWELEIECDPRNTGSVRLAERLGFERHSLTKEKWESKGEWVDSLVFRKVVGDVVLGSRHARRVSKGESGMDRFNKQIVD</sequence>
<dbReference type="InterPro" id="IPR000182">
    <property type="entry name" value="GNAT_dom"/>
</dbReference>
<dbReference type="PANTHER" id="PTHR34822:SF1">
    <property type="entry name" value="GRPB FAMILY PROTEIN"/>
    <property type="match status" value="1"/>
</dbReference>